<evidence type="ECO:0000313" key="9">
    <source>
        <dbReference type="Proteomes" id="UP000276901"/>
    </source>
</evidence>
<feature type="transmembrane region" description="Helical" evidence="6">
    <location>
        <begin position="103"/>
        <end position="120"/>
    </location>
</feature>
<evidence type="ECO:0000256" key="6">
    <source>
        <dbReference type="RuleBase" id="RU363041"/>
    </source>
</evidence>
<feature type="transmembrane region" description="Helical" evidence="6">
    <location>
        <begin position="216"/>
        <end position="236"/>
    </location>
</feature>
<comment type="similarity">
    <text evidence="2 6">Belongs to the 4-toluene sulfonate uptake permease (TSUP) (TC 2.A.102) family.</text>
</comment>
<proteinExistence type="inferred from homology"/>
<comment type="subcellular location">
    <subcellularLocation>
        <location evidence="6">Cell membrane</location>
        <topology evidence="6">Multi-pass membrane protein</topology>
    </subcellularLocation>
    <subcellularLocation>
        <location evidence="1">Membrane</location>
        <topology evidence="1">Multi-pass membrane protein</topology>
    </subcellularLocation>
</comment>
<feature type="transmembrane region" description="Helical" evidence="6">
    <location>
        <begin position="73"/>
        <end position="91"/>
    </location>
</feature>
<reference evidence="8 9" key="2">
    <citation type="submission" date="2018-11" db="EMBL/GenBank/DDBJ databases">
        <title>Genomic Encyclopedia of Type Strains, Phase IV (KMG-IV): sequencing the most valuable type-strain genomes for metagenomic binning, comparative biology and taxonomic classification.</title>
        <authorList>
            <person name="Goeker M."/>
        </authorList>
    </citation>
    <scope>NUCLEOTIDE SEQUENCE [LARGE SCALE GENOMIC DNA]</scope>
    <source>
        <strain evidence="8 9">DSM 25797</strain>
    </source>
</reference>
<keyword evidence="9" id="KW-1185">Reference proteome</keyword>
<protein>
    <recommendedName>
        <fullName evidence="6">Probable membrane transporter protein</fullName>
    </recommendedName>
</protein>
<accession>A0AAE6X5U6</accession>
<evidence type="ECO:0000313" key="8">
    <source>
        <dbReference type="EMBL" id="RPE92266.1"/>
    </source>
</evidence>
<feature type="transmembrane region" description="Helical" evidence="6">
    <location>
        <begin position="177"/>
        <end position="196"/>
    </location>
</feature>
<dbReference type="Proteomes" id="UP000502287">
    <property type="component" value="Chromosome"/>
</dbReference>
<keyword evidence="6" id="KW-1003">Cell membrane</keyword>
<dbReference type="EMBL" id="RKQT01000003">
    <property type="protein sequence ID" value="RPE92266.1"/>
    <property type="molecule type" value="Genomic_DNA"/>
</dbReference>
<feature type="transmembrane region" description="Helical" evidence="6">
    <location>
        <begin position="47"/>
        <end position="67"/>
    </location>
</feature>
<keyword evidence="4 6" id="KW-1133">Transmembrane helix</keyword>
<dbReference type="AlphaFoldDB" id="A0AAE6X5U6"/>
<feature type="transmembrane region" description="Helical" evidence="6">
    <location>
        <begin position="6"/>
        <end position="35"/>
    </location>
</feature>
<evidence type="ECO:0000313" key="10">
    <source>
        <dbReference type="Proteomes" id="UP000502287"/>
    </source>
</evidence>
<evidence type="ECO:0000256" key="4">
    <source>
        <dbReference type="ARBA" id="ARBA00022989"/>
    </source>
</evidence>
<name>A0AAE6X5U6_9PAST</name>
<dbReference type="Pfam" id="PF01925">
    <property type="entry name" value="TauE"/>
    <property type="match status" value="1"/>
</dbReference>
<evidence type="ECO:0000256" key="1">
    <source>
        <dbReference type="ARBA" id="ARBA00004141"/>
    </source>
</evidence>
<evidence type="ECO:0000256" key="3">
    <source>
        <dbReference type="ARBA" id="ARBA00022692"/>
    </source>
</evidence>
<dbReference type="PANTHER" id="PTHR43483:SF3">
    <property type="entry name" value="MEMBRANE TRANSPORTER PROTEIN HI_0806-RELATED"/>
    <property type="match status" value="1"/>
</dbReference>
<dbReference type="Proteomes" id="UP000276901">
    <property type="component" value="Unassembled WGS sequence"/>
</dbReference>
<evidence type="ECO:0000256" key="5">
    <source>
        <dbReference type="ARBA" id="ARBA00023136"/>
    </source>
</evidence>
<dbReference type="EMBL" id="CP015029">
    <property type="protein sequence ID" value="QIM64812.1"/>
    <property type="molecule type" value="Genomic_DNA"/>
</dbReference>
<reference evidence="7 10" key="1">
    <citation type="submission" date="2016-03" db="EMBL/GenBank/DDBJ databases">
        <authorList>
            <person name="Hansen M.J."/>
            <person name="Bojesen A.M."/>
            <person name="Planet P."/>
        </authorList>
    </citation>
    <scope>NUCLEOTIDE SEQUENCE [LARGE SCALE GENOMIC DNA]</scope>
    <source>
        <strain evidence="7 10">HPA 21</strain>
    </source>
</reference>
<keyword evidence="3 6" id="KW-0812">Transmembrane</keyword>
<keyword evidence="5 6" id="KW-0472">Membrane</keyword>
<dbReference type="KEGG" id="fcl:A4G17_04870"/>
<dbReference type="PANTHER" id="PTHR43483">
    <property type="entry name" value="MEMBRANE TRANSPORTER PROTEIN HI_0806-RELATED"/>
    <property type="match status" value="1"/>
</dbReference>
<dbReference type="GO" id="GO:0005886">
    <property type="term" value="C:plasma membrane"/>
    <property type="evidence" value="ECO:0007669"/>
    <property type="project" value="UniProtKB-SubCell"/>
</dbReference>
<organism evidence="7 10">
    <name type="scientific">Frederiksenia canicola</name>
    <dbReference type="NCBI Taxonomy" id="123824"/>
    <lineage>
        <taxon>Bacteria</taxon>
        <taxon>Pseudomonadati</taxon>
        <taxon>Pseudomonadota</taxon>
        <taxon>Gammaproteobacteria</taxon>
        <taxon>Pasteurellales</taxon>
        <taxon>Pasteurellaceae</taxon>
        <taxon>Frederiksenia</taxon>
    </lineage>
</organism>
<feature type="transmembrane region" description="Helical" evidence="6">
    <location>
        <begin position="140"/>
        <end position="165"/>
    </location>
</feature>
<feature type="transmembrane region" description="Helical" evidence="6">
    <location>
        <begin position="248"/>
        <end position="266"/>
    </location>
</feature>
<sequence>MSLSLILILIACGILANFMSALFGIGGGVLIVPVLSTLFPDLPFQMISATSLTIVMGTALINLYYFYRQHIQISYKAMLVWSVGMLIGAQIGFESSFYLPKNIIIGVFIITLLLLAIRTLCFYNTAKYSENLTACELPKGIFLCLFGGTVAGMTGIGGGSVMAPLIAQLKSVKPHQIAVYSNYMMVIGGLGNMYGYVTKTPELQLDNSWQLGYINFSVAALVVLSSFFTSFVSMKVKGKLQPDLTRKLLGIILLLIATYMFVLQHLSF</sequence>
<evidence type="ECO:0000313" key="7">
    <source>
        <dbReference type="EMBL" id="QIM64812.1"/>
    </source>
</evidence>
<dbReference type="RefSeq" id="WP_123957185.1">
    <property type="nucleotide sequence ID" value="NZ_CP015029.1"/>
</dbReference>
<gene>
    <name evidence="7" type="ORF">A4G17_04870</name>
    <name evidence="8" type="ORF">EDC49_1556</name>
</gene>
<evidence type="ECO:0000256" key="2">
    <source>
        <dbReference type="ARBA" id="ARBA00009142"/>
    </source>
</evidence>
<dbReference type="InterPro" id="IPR002781">
    <property type="entry name" value="TM_pro_TauE-like"/>
</dbReference>